<dbReference type="STRING" id="4072.A0A2G3AP41"/>
<dbReference type="InterPro" id="IPR043377">
    <property type="entry name" value="GSTT1/2/3"/>
</dbReference>
<reference evidence="1 2" key="2">
    <citation type="journal article" date="2017" name="Genome Biol.">
        <title>New reference genome sequences of hot pepper reveal the massive evolution of plant disease-resistance genes by retroduplication.</title>
        <authorList>
            <person name="Kim S."/>
            <person name="Park J."/>
            <person name="Yeom S.I."/>
            <person name="Kim Y.M."/>
            <person name="Seo E."/>
            <person name="Kim K.T."/>
            <person name="Kim M.S."/>
            <person name="Lee J.M."/>
            <person name="Cheong K."/>
            <person name="Shin H.S."/>
            <person name="Kim S.B."/>
            <person name="Han K."/>
            <person name="Lee J."/>
            <person name="Park M."/>
            <person name="Lee H.A."/>
            <person name="Lee H.Y."/>
            <person name="Lee Y."/>
            <person name="Oh S."/>
            <person name="Lee J.H."/>
            <person name="Choi E."/>
            <person name="Choi E."/>
            <person name="Lee S.E."/>
            <person name="Jeon J."/>
            <person name="Kim H."/>
            <person name="Choi G."/>
            <person name="Song H."/>
            <person name="Lee J."/>
            <person name="Lee S.C."/>
            <person name="Kwon J.K."/>
            <person name="Lee H.Y."/>
            <person name="Koo N."/>
            <person name="Hong Y."/>
            <person name="Kim R.W."/>
            <person name="Kang W.H."/>
            <person name="Huh J.H."/>
            <person name="Kang B.C."/>
            <person name="Yang T.J."/>
            <person name="Lee Y.H."/>
            <person name="Bennetzen J.L."/>
            <person name="Choi D."/>
        </authorList>
    </citation>
    <scope>NUCLEOTIDE SEQUENCE [LARGE SCALE GENOMIC DNA]</scope>
    <source>
        <strain evidence="2">cv. CM334</strain>
    </source>
</reference>
<evidence type="ECO:0000313" key="1">
    <source>
        <dbReference type="EMBL" id="PHT96011.1"/>
    </source>
</evidence>
<dbReference type="Proteomes" id="UP000222542">
    <property type="component" value="Unassembled WGS sequence"/>
</dbReference>
<evidence type="ECO:0000313" key="2">
    <source>
        <dbReference type="Proteomes" id="UP000222542"/>
    </source>
</evidence>
<dbReference type="PANTHER" id="PTHR44750">
    <property type="entry name" value="GLUTATHIONE S-TRANSFERASE T1-RELATED"/>
    <property type="match status" value="1"/>
</dbReference>
<dbReference type="SUPFAM" id="SSF47616">
    <property type="entry name" value="GST C-terminal domain-like"/>
    <property type="match status" value="1"/>
</dbReference>
<organism evidence="1 2">
    <name type="scientific">Capsicum annuum</name>
    <name type="common">Capsicum pepper</name>
    <dbReference type="NCBI Taxonomy" id="4072"/>
    <lineage>
        <taxon>Eukaryota</taxon>
        <taxon>Viridiplantae</taxon>
        <taxon>Streptophyta</taxon>
        <taxon>Embryophyta</taxon>
        <taxon>Tracheophyta</taxon>
        <taxon>Spermatophyta</taxon>
        <taxon>Magnoliopsida</taxon>
        <taxon>eudicotyledons</taxon>
        <taxon>Gunneridae</taxon>
        <taxon>Pentapetalae</taxon>
        <taxon>asterids</taxon>
        <taxon>lamiids</taxon>
        <taxon>Solanales</taxon>
        <taxon>Solanaceae</taxon>
        <taxon>Solanoideae</taxon>
        <taxon>Capsiceae</taxon>
        <taxon>Capsicum</taxon>
    </lineage>
</organism>
<dbReference type="Gramene" id="PHT96011">
    <property type="protein sequence ID" value="PHT96011"/>
    <property type="gene ID" value="T459_03893"/>
</dbReference>
<name>A0A2G3AP41_CAPAN</name>
<gene>
    <name evidence="1" type="ORF">T459_03893</name>
</gene>
<dbReference type="AlphaFoldDB" id="A0A2G3AP41"/>
<proteinExistence type="predicted"/>
<sequence>MSVLAPVVGLPLNPKAIAEDEKVLSTSLEKIESFWLQENGPYLLGSDQPSIEDLSLVCEIMQLEVRQLPRF</sequence>
<evidence type="ECO:0008006" key="3">
    <source>
        <dbReference type="Google" id="ProtNLM"/>
    </source>
</evidence>
<comment type="caution">
    <text evidence="1">The sequence shown here is derived from an EMBL/GenBank/DDBJ whole genome shotgun (WGS) entry which is preliminary data.</text>
</comment>
<dbReference type="InterPro" id="IPR036282">
    <property type="entry name" value="Glutathione-S-Trfase_C_sf"/>
</dbReference>
<dbReference type="Gene3D" id="1.20.1050.10">
    <property type="match status" value="1"/>
</dbReference>
<accession>A0A2G3AP41</accession>
<reference evidence="1 2" key="1">
    <citation type="journal article" date="2014" name="Nat. Genet.">
        <title>Genome sequence of the hot pepper provides insights into the evolution of pungency in Capsicum species.</title>
        <authorList>
            <person name="Kim S."/>
            <person name="Park M."/>
            <person name="Yeom S.I."/>
            <person name="Kim Y.M."/>
            <person name="Lee J.M."/>
            <person name="Lee H.A."/>
            <person name="Seo E."/>
            <person name="Choi J."/>
            <person name="Cheong K."/>
            <person name="Kim K.T."/>
            <person name="Jung K."/>
            <person name="Lee G.W."/>
            <person name="Oh S.K."/>
            <person name="Bae C."/>
            <person name="Kim S.B."/>
            <person name="Lee H.Y."/>
            <person name="Kim S.Y."/>
            <person name="Kim M.S."/>
            <person name="Kang B.C."/>
            <person name="Jo Y.D."/>
            <person name="Yang H.B."/>
            <person name="Jeong H.J."/>
            <person name="Kang W.H."/>
            <person name="Kwon J.K."/>
            <person name="Shin C."/>
            <person name="Lim J.Y."/>
            <person name="Park J.H."/>
            <person name="Huh J.H."/>
            <person name="Kim J.S."/>
            <person name="Kim B.D."/>
            <person name="Cohen O."/>
            <person name="Paran I."/>
            <person name="Suh M.C."/>
            <person name="Lee S.B."/>
            <person name="Kim Y.K."/>
            <person name="Shin Y."/>
            <person name="Noh S.J."/>
            <person name="Park J."/>
            <person name="Seo Y.S."/>
            <person name="Kwon S.Y."/>
            <person name="Kim H.A."/>
            <person name="Park J.M."/>
            <person name="Kim H.J."/>
            <person name="Choi S.B."/>
            <person name="Bosland P.W."/>
            <person name="Reeves G."/>
            <person name="Jo S.H."/>
            <person name="Lee B.W."/>
            <person name="Cho H.T."/>
            <person name="Choi H.S."/>
            <person name="Lee M.S."/>
            <person name="Yu Y."/>
            <person name="Do Choi Y."/>
            <person name="Park B.S."/>
            <person name="van Deynze A."/>
            <person name="Ashrafi H."/>
            <person name="Hill T."/>
            <person name="Kim W.T."/>
            <person name="Pai H.S."/>
            <person name="Ahn H.K."/>
            <person name="Yeam I."/>
            <person name="Giovannoni J.J."/>
            <person name="Rose J.K."/>
            <person name="Sorensen I."/>
            <person name="Lee S.J."/>
            <person name="Kim R.W."/>
            <person name="Choi I.Y."/>
            <person name="Choi B.S."/>
            <person name="Lim J.S."/>
            <person name="Lee Y.H."/>
            <person name="Choi D."/>
        </authorList>
    </citation>
    <scope>NUCLEOTIDE SEQUENCE [LARGE SCALE GENOMIC DNA]</scope>
    <source>
        <strain evidence="2">cv. CM334</strain>
    </source>
</reference>
<dbReference type="EMBL" id="AYRZ02000001">
    <property type="protein sequence ID" value="PHT96011.1"/>
    <property type="molecule type" value="Genomic_DNA"/>
</dbReference>
<keyword evidence="2" id="KW-1185">Reference proteome</keyword>
<protein>
    <recommendedName>
        <fullName evidence="3">GST C-terminal domain-containing protein</fullName>
    </recommendedName>
</protein>
<dbReference type="PANTHER" id="PTHR44750:SF1">
    <property type="entry name" value="GLUTATHIONE S-TRANSFERASE T1-RELATED"/>
    <property type="match status" value="1"/>
</dbReference>